<organism evidence="7 8">
    <name type="scientific">Dipodomys ordii</name>
    <name type="common">Ord's kangaroo rat</name>
    <dbReference type="NCBI Taxonomy" id="10020"/>
    <lineage>
        <taxon>Eukaryota</taxon>
        <taxon>Metazoa</taxon>
        <taxon>Chordata</taxon>
        <taxon>Craniata</taxon>
        <taxon>Vertebrata</taxon>
        <taxon>Euteleostomi</taxon>
        <taxon>Mammalia</taxon>
        <taxon>Eutheria</taxon>
        <taxon>Euarchontoglires</taxon>
        <taxon>Glires</taxon>
        <taxon>Rodentia</taxon>
        <taxon>Castorimorpha</taxon>
        <taxon>Heteromyidae</taxon>
        <taxon>Dipodomyinae</taxon>
        <taxon>Dipodomys</taxon>
    </lineage>
</organism>
<dbReference type="CTD" id="338661"/>
<gene>
    <name evidence="8" type="primary">Tmem225</name>
</gene>
<proteinExistence type="predicted"/>
<name>A0A1S3ELZ3_DIPOR</name>
<dbReference type="KEGG" id="dord:105980634"/>
<comment type="subcellular location">
    <subcellularLocation>
        <location evidence="1">Membrane</location>
        <topology evidence="1">Multi-pass membrane protein</topology>
    </subcellularLocation>
</comment>
<dbReference type="InParanoid" id="A0A1S3ELZ3"/>
<keyword evidence="3 5" id="KW-0472">Membrane</keyword>
<dbReference type="PANTHER" id="PTHR36477:SF1">
    <property type="entry name" value="TRANSMEMBRANE PROTEIN 225"/>
    <property type="match status" value="1"/>
</dbReference>
<dbReference type="InterPro" id="IPR033542">
    <property type="entry name" value="TM225"/>
</dbReference>
<evidence type="ECO:0000256" key="4">
    <source>
        <dbReference type="SAM" id="MobiDB-lite"/>
    </source>
</evidence>
<feature type="transmembrane region" description="Helical" evidence="5">
    <location>
        <begin position="12"/>
        <end position="30"/>
    </location>
</feature>
<dbReference type="FunCoup" id="A0A1S3ELZ3">
    <property type="interactions" value="14"/>
</dbReference>
<sequence length="231" mass="26299">MCRIPNRNIQTINILFSSWALTLLVISLIMEEWVELLPKIKKNKISHSPWMMCCTAIWPAAGLEAVRVMLMVVLGLSFHINLVMGLQFTAMLPQNRCIHLTIAFLSFFTGFLLLYALVRYYLKLKQGQSVYFSSFKPTWVFISACFTVILFLTCGILSVLQCKPSLQDCSCLRPRESSEDLPLDRSSIEVISAYTAVPRSIVRVHSTSTNPKEEDVPHRQSAQERHVSWAV</sequence>
<accession>A0A1S3ELZ3</accession>
<feature type="transmembrane region" description="Helical" evidence="5">
    <location>
        <begin position="98"/>
        <end position="118"/>
    </location>
</feature>
<dbReference type="Proteomes" id="UP000081671">
    <property type="component" value="Unplaced"/>
</dbReference>
<evidence type="ECO:0000256" key="2">
    <source>
        <dbReference type="ARBA" id="ARBA00022692"/>
    </source>
</evidence>
<keyword evidence="2 5" id="KW-0812">Transmembrane</keyword>
<evidence type="ECO:0000259" key="6">
    <source>
        <dbReference type="Pfam" id="PF25452"/>
    </source>
</evidence>
<dbReference type="InterPro" id="IPR057351">
    <property type="entry name" value="TM225_dom"/>
</dbReference>
<feature type="region of interest" description="Disordered" evidence="4">
    <location>
        <begin position="207"/>
        <end position="231"/>
    </location>
</feature>
<evidence type="ECO:0000256" key="1">
    <source>
        <dbReference type="ARBA" id="ARBA00004141"/>
    </source>
</evidence>
<dbReference type="GO" id="GO:0016020">
    <property type="term" value="C:membrane"/>
    <property type="evidence" value="ECO:0007669"/>
    <property type="project" value="UniProtKB-SubCell"/>
</dbReference>
<evidence type="ECO:0000313" key="8">
    <source>
        <dbReference type="RefSeq" id="XP_012864970.1"/>
    </source>
</evidence>
<dbReference type="RefSeq" id="XP_012864970.1">
    <property type="nucleotide sequence ID" value="XM_013009516.1"/>
</dbReference>
<keyword evidence="7" id="KW-1185">Reference proteome</keyword>
<dbReference type="AlphaFoldDB" id="A0A1S3ELZ3"/>
<dbReference type="STRING" id="10020.ENSDORP00000004477"/>
<reference evidence="8" key="1">
    <citation type="submission" date="2025-08" db="UniProtKB">
        <authorList>
            <consortium name="RefSeq"/>
        </authorList>
    </citation>
    <scope>IDENTIFICATION</scope>
    <source>
        <tissue evidence="8">Kidney</tissue>
    </source>
</reference>
<dbReference type="OrthoDB" id="9833398at2759"/>
<evidence type="ECO:0000313" key="7">
    <source>
        <dbReference type="Proteomes" id="UP000081671"/>
    </source>
</evidence>
<evidence type="ECO:0000256" key="3">
    <source>
        <dbReference type="ARBA" id="ARBA00023136"/>
    </source>
</evidence>
<feature type="transmembrane region" description="Helical" evidence="5">
    <location>
        <begin position="138"/>
        <end position="160"/>
    </location>
</feature>
<feature type="compositionally biased region" description="Basic and acidic residues" evidence="4">
    <location>
        <begin position="211"/>
        <end position="231"/>
    </location>
</feature>
<evidence type="ECO:0000256" key="5">
    <source>
        <dbReference type="SAM" id="Phobius"/>
    </source>
</evidence>
<protein>
    <submittedName>
        <fullName evidence="8">Transmembrane protein 225</fullName>
    </submittedName>
</protein>
<dbReference type="Pfam" id="PF25452">
    <property type="entry name" value="TM225"/>
    <property type="match status" value="1"/>
</dbReference>
<dbReference type="PANTHER" id="PTHR36477">
    <property type="entry name" value="TRANSMEMBRANE PROTEIN 225"/>
    <property type="match status" value="1"/>
</dbReference>
<feature type="transmembrane region" description="Helical" evidence="5">
    <location>
        <begin position="68"/>
        <end position="86"/>
    </location>
</feature>
<feature type="domain" description="Transmembrane protein 225" evidence="6">
    <location>
        <begin position="1"/>
        <end position="164"/>
    </location>
</feature>
<keyword evidence="5" id="KW-1133">Transmembrane helix</keyword>
<dbReference type="GeneID" id="105980634"/>